<dbReference type="SMART" id="SM00184">
    <property type="entry name" value="RING"/>
    <property type="match status" value="1"/>
</dbReference>
<dbReference type="Proteomes" id="UP000553632">
    <property type="component" value="Unassembled WGS sequence"/>
</dbReference>
<evidence type="ECO:0000256" key="5">
    <source>
        <dbReference type="SAM" id="Phobius"/>
    </source>
</evidence>
<feature type="transmembrane region" description="Helical" evidence="5">
    <location>
        <begin position="128"/>
        <end position="149"/>
    </location>
</feature>
<name>A0A7J6RGZ9_PEROL</name>
<evidence type="ECO:0000256" key="3">
    <source>
        <dbReference type="ARBA" id="ARBA00022833"/>
    </source>
</evidence>
<dbReference type="InterPro" id="IPR013083">
    <property type="entry name" value="Znf_RING/FYVE/PHD"/>
</dbReference>
<dbReference type="Gene3D" id="3.30.40.10">
    <property type="entry name" value="Zinc/RING finger domain, C3HC4 (zinc finger)"/>
    <property type="match status" value="1"/>
</dbReference>
<keyword evidence="5" id="KW-0812">Transmembrane</keyword>
<dbReference type="PROSITE" id="PS50089">
    <property type="entry name" value="ZF_RING_2"/>
    <property type="match status" value="1"/>
</dbReference>
<keyword evidence="8" id="KW-1185">Reference proteome</keyword>
<gene>
    <name evidence="7" type="ORF">FOZ63_023795</name>
</gene>
<evidence type="ECO:0000259" key="6">
    <source>
        <dbReference type="PROSITE" id="PS50089"/>
    </source>
</evidence>
<comment type="caution">
    <text evidence="7">The sequence shown here is derived from an EMBL/GenBank/DDBJ whole genome shotgun (WGS) entry which is preliminary data.</text>
</comment>
<organism evidence="7 8">
    <name type="scientific">Perkinsus olseni</name>
    <name type="common">Perkinsus atlanticus</name>
    <dbReference type="NCBI Taxonomy" id="32597"/>
    <lineage>
        <taxon>Eukaryota</taxon>
        <taxon>Sar</taxon>
        <taxon>Alveolata</taxon>
        <taxon>Perkinsozoa</taxon>
        <taxon>Perkinsea</taxon>
        <taxon>Perkinsida</taxon>
        <taxon>Perkinsidae</taxon>
        <taxon>Perkinsus</taxon>
    </lineage>
</organism>
<dbReference type="InterPro" id="IPR001841">
    <property type="entry name" value="Znf_RING"/>
</dbReference>
<evidence type="ECO:0000313" key="8">
    <source>
        <dbReference type="Proteomes" id="UP000553632"/>
    </source>
</evidence>
<evidence type="ECO:0000256" key="1">
    <source>
        <dbReference type="ARBA" id="ARBA00022723"/>
    </source>
</evidence>
<feature type="transmembrane region" description="Helical" evidence="5">
    <location>
        <begin position="155"/>
        <end position="175"/>
    </location>
</feature>
<feature type="transmembrane region" description="Helical" evidence="5">
    <location>
        <begin position="182"/>
        <end position="202"/>
    </location>
</feature>
<sequence length="467" mass="52286">MDPAAYPTGVTAPQNSSITVLSPEQHWYILADHLVGDVSHWLDDQNQIVLSIAVCFIGLWIMVLGERTLQLAWLAVGVVSGFYVWYLPVTEWYLPSLATPEAFRIITAVVCGGLGGWIAYLARLGALFIVNLLFIAPLTFLILTAFIDLSPSQDWLQIRLVLSLLFGTIVSAGVVKGRKIGLRVICVLSGSFLVATTAGFLAEDIEKKNYEDSQPILWRGAVKSCLVDAPEVLSNPSDADCLIGDKLFTFKRPEDLARGWYTEVLELESADYLVEWDVVPNIHNVKQIEGKYAFEIGTDAETPARREWMFAVDTDVERRRWVHTLGSFCKQVWRPDETGLEGQLRILRVKSTKDTPQKTYLMHGDGRAPIIGDGDNSENGFSLPSRSTVASESLDERTAKNCQDSSANDKIIDLTCLADQNHTCSICFKDLENEKVWELTCGHYFCLDCIKEWSKFKRTCPVCREVF</sequence>
<proteinExistence type="predicted"/>
<evidence type="ECO:0000256" key="4">
    <source>
        <dbReference type="PROSITE-ProRule" id="PRU00175"/>
    </source>
</evidence>
<keyword evidence="5" id="KW-1133">Transmembrane helix</keyword>
<feature type="transmembrane region" description="Helical" evidence="5">
    <location>
        <begin position="47"/>
        <end position="64"/>
    </location>
</feature>
<dbReference type="Pfam" id="PF13639">
    <property type="entry name" value="zf-RING_2"/>
    <property type="match status" value="1"/>
</dbReference>
<dbReference type="PANTHER" id="PTHR12109">
    <property type="entry name" value="RING FINGER PROTEIN 141-RELATED"/>
    <property type="match status" value="1"/>
</dbReference>
<dbReference type="SUPFAM" id="SSF50729">
    <property type="entry name" value="PH domain-like"/>
    <property type="match status" value="1"/>
</dbReference>
<dbReference type="InterPro" id="IPR017907">
    <property type="entry name" value="Znf_RING_CS"/>
</dbReference>
<dbReference type="AlphaFoldDB" id="A0A7J6RGZ9"/>
<evidence type="ECO:0000313" key="7">
    <source>
        <dbReference type="EMBL" id="KAF4720038.1"/>
    </source>
</evidence>
<keyword evidence="1" id="KW-0479">Metal-binding</keyword>
<dbReference type="GO" id="GO:0008270">
    <property type="term" value="F:zinc ion binding"/>
    <property type="evidence" value="ECO:0007669"/>
    <property type="project" value="UniProtKB-KW"/>
</dbReference>
<dbReference type="EMBL" id="JABANO010025541">
    <property type="protein sequence ID" value="KAF4720038.1"/>
    <property type="molecule type" value="Genomic_DNA"/>
</dbReference>
<feature type="transmembrane region" description="Helical" evidence="5">
    <location>
        <begin position="71"/>
        <end position="90"/>
    </location>
</feature>
<keyword evidence="2 4" id="KW-0863">Zinc-finger</keyword>
<dbReference type="SUPFAM" id="SSF57850">
    <property type="entry name" value="RING/U-box"/>
    <property type="match status" value="1"/>
</dbReference>
<protein>
    <recommendedName>
        <fullName evidence="6">RING-type domain-containing protein</fullName>
    </recommendedName>
</protein>
<dbReference type="InterPro" id="IPR047126">
    <property type="entry name" value="RNF141-like"/>
</dbReference>
<keyword evidence="3" id="KW-0862">Zinc</keyword>
<evidence type="ECO:0000256" key="2">
    <source>
        <dbReference type="ARBA" id="ARBA00022771"/>
    </source>
</evidence>
<keyword evidence="5" id="KW-0472">Membrane</keyword>
<feature type="transmembrane region" description="Helical" evidence="5">
    <location>
        <begin position="102"/>
        <end position="121"/>
    </location>
</feature>
<reference evidence="7 8" key="1">
    <citation type="submission" date="2020-04" db="EMBL/GenBank/DDBJ databases">
        <title>Perkinsus olseni comparative genomics.</title>
        <authorList>
            <person name="Bogema D.R."/>
        </authorList>
    </citation>
    <scope>NUCLEOTIDE SEQUENCE [LARGE SCALE GENOMIC DNA]</scope>
    <source>
        <strain evidence="7 8">ATCC PRA-207</strain>
    </source>
</reference>
<dbReference type="PROSITE" id="PS00518">
    <property type="entry name" value="ZF_RING_1"/>
    <property type="match status" value="1"/>
</dbReference>
<feature type="domain" description="RING-type" evidence="6">
    <location>
        <begin position="424"/>
        <end position="464"/>
    </location>
</feature>
<accession>A0A7J6RGZ9</accession>